<gene>
    <name evidence="6" type="ORF">BWR60_33890</name>
</gene>
<dbReference type="PANTHER" id="PTHR11739">
    <property type="entry name" value="CITRATE SYNTHASE"/>
    <property type="match status" value="1"/>
</dbReference>
<name>A0A211YY23_9PROT</name>
<dbReference type="NCBIfam" id="NF009005">
    <property type="entry name" value="PRK12350.1"/>
    <property type="match status" value="1"/>
</dbReference>
<dbReference type="CDD" id="cd06109">
    <property type="entry name" value="BsCS-I_like"/>
    <property type="match status" value="1"/>
</dbReference>
<organism evidence="6 7">
    <name type="scientific">Inquilinus limosus</name>
    <dbReference type="NCBI Taxonomy" id="171674"/>
    <lineage>
        <taxon>Bacteria</taxon>
        <taxon>Pseudomonadati</taxon>
        <taxon>Pseudomonadota</taxon>
        <taxon>Alphaproteobacteria</taxon>
        <taxon>Rhodospirillales</taxon>
        <taxon>Rhodospirillaceae</taxon>
        <taxon>Inquilinus</taxon>
    </lineage>
</organism>
<reference evidence="7" key="1">
    <citation type="submission" date="2017-05" db="EMBL/GenBank/DDBJ databases">
        <authorList>
            <person name="Macchi M."/>
            <person name="Festa S."/>
            <person name="Coppotelli B.M."/>
            <person name="Morelli I.S."/>
        </authorList>
    </citation>
    <scope>NUCLEOTIDE SEQUENCE [LARGE SCALE GENOMIC DNA]</scope>
    <source>
        <strain evidence="7">I</strain>
    </source>
</reference>
<evidence type="ECO:0000256" key="4">
    <source>
        <dbReference type="ARBA" id="ARBA00022679"/>
    </source>
</evidence>
<dbReference type="Gene3D" id="1.10.580.10">
    <property type="entry name" value="Citrate Synthase, domain 1"/>
    <property type="match status" value="1"/>
</dbReference>
<dbReference type="GO" id="GO:0005975">
    <property type="term" value="P:carbohydrate metabolic process"/>
    <property type="evidence" value="ECO:0007669"/>
    <property type="project" value="TreeGrafter"/>
</dbReference>
<dbReference type="OrthoDB" id="9800864at2"/>
<comment type="similarity">
    <text evidence="2 5">Belongs to the citrate synthase family.</text>
</comment>
<dbReference type="UniPathway" id="UPA00223">
    <property type="reaction ID" value="UER00717"/>
</dbReference>
<evidence type="ECO:0000313" key="7">
    <source>
        <dbReference type="Proteomes" id="UP000196655"/>
    </source>
</evidence>
<evidence type="ECO:0000256" key="1">
    <source>
        <dbReference type="ARBA" id="ARBA00004751"/>
    </source>
</evidence>
<dbReference type="STRING" id="1122125.GCA_000423185_04337"/>
<dbReference type="EMBL" id="NHON01000143">
    <property type="protein sequence ID" value="OWJ57844.1"/>
    <property type="molecule type" value="Genomic_DNA"/>
</dbReference>
<protein>
    <recommendedName>
        <fullName evidence="3">citrate synthase (unknown stereospecificity)</fullName>
        <ecNumber evidence="3">2.3.3.16</ecNumber>
    </recommendedName>
</protein>
<evidence type="ECO:0000256" key="2">
    <source>
        <dbReference type="ARBA" id="ARBA00010566"/>
    </source>
</evidence>
<dbReference type="GO" id="GO:0036440">
    <property type="term" value="F:citrate synthase activity"/>
    <property type="evidence" value="ECO:0007669"/>
    <property type="project" value="UniProtKB-EC"/>
</dbReference>
<dbReference type="PROSITE" id="PS00480">
    <property type="entry name" value="CITRATE_SYNTHASE"/>
    <property type="match status" value="1"/>
</dbReference>
<dbReference type="InterPro" id="IPR016143">
    <property type="entry name" value="Citrate_synth-like_sm_a-sub"/>
</dbReference>
<dbReference type="InterPro" id="IPR036969">
    <property type="entry name" value="Citrate_synthase_sf"/>
</dbReference>
<dbReference type="PANTHER" id="PTHR11739:SF23">
    <property type="entry name" value="CITRATE SYNTHASE 2-RELATED"/>
    <property type="match status" value="1"/>
</dbReference>
<keyword evidence="7" id="KW-1185">Reference proteome</keyword>
<sequence length="352" mass="36331">MTTGLDGIVAAETVMSLVDGQRGVLVIRGLPVEDAARTLDFEGVLALLWDGFADTADLKAWLGAARAAAFRHVPRLLPAAAGLPPIDGLRAMIAGLADDADGSPLGLVAAMPVFLAALVRQAKGQAPVTPDPKAGHAADLLRMLAGRLADPALARALDAYLVTVSDHGLNASTFAARVVASTLAGTVASVTAALCALKGPLHGGAPGPVLDMLDAIGGAQAAPGWIEAELAAGRRLMGFGHRIYRTRDPRADVLKSVVAGLSSPRIALAEAVEKAALVALHKHKPDRPLDINVEFYTALVLDAVGLDRSLFTPAFAVGRVAGWTAHVLEQEQTGRLLRPDSRYVGPAPSLAA</sequence>
<dbReference type="Proteomes" id="UP000196655">
    <property type="component" value="Unassembled WGS sequence"/>
</dbReference>
<proteinExistence type="inferred from homology"/>
<dbReference type="InterPro" id="IPR016142">
    <property type="entry name" value="Citrate_synth-like_lrg_a-sub"/>
</dbReference>
<comment type="pathway">
    <text evidence="1">Carbohydrate metabolism; tricarboxylic acid cycle; isocitrate from oxaloacetate: step 1/2.</text>
</comment>
<dbReference type="Gene3D" id="1.10.230.10">
    <property type="entry name" value="Cytochrome P450-Terp, domain 2"/>
    <property type="match status" value="1"/>
</dbReference>
<dbReference type="AlphaFoldDB" id="A0A211YY23"/>
<comment type="caution">
    <text evidence="6">The sequence shown here is derived from an EMBL/GenBank/DDBJ whole genome shotgun (WGS) entry which is preliminary data.</text>
</comment>
<evidence type="ECO:0000256" key="5">
    <source>
        <dbReference type="RuleBase" id="RU003406"/>
    </source>
</evidence>
<evidence type="ECO:0000256" key="3">
    <source>
        <dbReference type="ARBA" id="ARBA00012972"/>
    </source>
</evidence>
<dbReference type="EC" id="2.3.3.16" evidence="3"/>
<keyword evidence="4 5" id="KW-0808">Transferase</keyword>
<dbReference type="InterPro" id="IPR019810">
    <property type="entry name" value="Citrate_synthase_AS"/>
</dbReference>
<evidence type="ECO:0000313" key="6">
    <source>
        <dbReference type="EMBL" id="OWJ57844.1"/>
    </source>
</evidence>
<dbReference type="RefSeq" id="WP_088157398.1">
    <property type="nucleotide sequence ID" value="NZ_NHON01000143.1"/>
</dbReference>
<dbReference type="InterPro" id="IPR002020">
    <property type="entry name" value="Citrate_synthase"/>
</dbReference>
<dbReference type="SUPFAM" id="SSF48256">
    <property type="entry name" value="Citrate synthase"/>
    <property type="match status" value="1"/>
</dbReference>
<dbReference type="PRINTS" id="PR00143">
    <property type="entry name" value="CITRTSNTHASE"/>
</dbReference>
<accession>A0A211YY23</accession>
<dbReference type="GO" id="GO:0005829">
    <property type="term" value="C:cytosol"/>
    <property type="evidence" value="ECO:0007669"/>
    <property type="project" value="TreeGrafter"/>
</dbReference>
<dbReference type="GO" id="GO:0006099">
    <property type="term" value="P:tricarboxylic acid cycle"/>
    <property type="evidence" value="ECO:0007669"/>
    <property type="project" value="UniProtKB-UniPathway"/>
</dbReference>
<dbReference type="Pfam" id="PF00285">
    <property type="entry name" value="Citrate_synt"/>
    <property type="match status" value="1"/>
</dbReference>